<evidence type="ECO:0000313" key="11">
    <source>
        <dbReference type="Proteomes" id="UP000017973"/>
    </source>
</evidence>
<dbReference type="Gene3D" id="1.20.1720.10">
    <property type="entry name" value="Multidrug resistance protein D"/>
    <property type="match status" value="1"/>
</dbReference>
<keyword evidence="3" id="KW-0813">Transport</keyword>
<evidence type="ECO:0000256" key="6">
    <source>
        <dbReference type="ARBA" id="ARBA00022989"/>
    </source>
</evidence>
<dbReference type="InterPro" id="IPR036259">
    <property type="entry name" value="MFS_trans_sf"/>
</dbReference>
<accession>V6M5H5</accession>
<organism evidence="10 11">
    <name type="scientific">Brevibacillus panacihumi W25</name>
    <dbReference type="NCBI Taxonomy" id="1408254"/>
    <lineage>
        <taxon>Bacteria</taxon>
        <taxon>Bacillati</taxon>
        <taxon>Bacillota</taxon>
        <taxon>Bacilli</taxon>
        <taxon>Bacillales</taxon>
        <taxon>Paenibacillaceae</taxon>
        <taxon>Brevibacillus</taxon>
    </lineage>
</organism>
<feature type="transmembrane region" description="Helical" evidence="8">
    <location>
        <begin position="194"/>
        <end position="215"/>
    </location>
</feature>
<feature type="transmembrane region" description="Helical" evidence="8">
    <location>
        <begin position="397"/>
        <end position="416"/>
    </location>
</feature>
<dbReference type="STRING" id="1408254.T458_22465"/>
<evidence type="ECO:0000256" key="5">
    <source>
        <dbReference type="ARBA" id="ARBA00022692"/>
    </source>
</evidence>
<feature type="transmembrane region" description="Helical" evidence="8">
    <location>
        <begin position="355"/>
        <end position="376"/>
    </location>
</feature>
<evidence type="ECO:0000256" key="8">
    <source>
        <dbReference type="SAM" id="Phobius"/>
    </source>
</evidence>
<dbReference type="InterPro" id="IPR011701">
    <property type="entry name" value="MFS"/>
</dbReference>
<dbReference type="Proteomes" id="UP000017973">
    <property type="component" value="Unassembled WGS sequence"/>
</dbReference>
<dbReference type="PROSITE" id="PS50850">
    <property type="entry name" value="MFS"/>
    <property type="match status" value="1"/>
</dbReference>
<feature type="transmembrane region" description="Helical" evidence="8">
    <location>
        <begin position="49"/>
        <end position="68"/>
    </location>
</feature>
<dbReference type="SUPFAM" id="SSF103473">
    <property type="entry name" value="MFS general substrate transporter"/>
    <property type="match status" value="1"/>
</dbReference>
<sequence length="488" mass="53735">MDTSRTSFWPIMIAVFFGAFLSVLNTSTINVAIPSLMNSFDSDLSTMQWTLTGFMLATGLSAPLSGFLGDRFSNKRLYLYVLIGLALTSLLCAVAWSPIALIFFRMMQGFFCGIIMPTTMTIIYQTVHREKQAFAVSLWSIAAWMGPAFGPTIAGLILQYLSWQWLFLINVPLAILSIILAVRLIPHQQPSSQASLDISGLIMVLYCSFALLIAFSEGGNWGWGAWQTLVFMGSGFMILYLFVRRESRTPEPLLHLSVFHNNRFMISVVLSCIINASLYAGVYLVPLFMQTIQQVSPLQTGLTLLPASAVMAVVMPIIGKMYNRVGAFWLTVIGMLIMAYSQWQMNLLSVEVSSGYIMLWMMVRNIGIAFTSAPLTNAGMEEIPEKLYGHASAVSNWTRSGVSALAIGLFTTLLAWRQAIHVDALPEHGVGASENLVKNAMTAGVNDVFLLSGMLIVVSLPLTLVLRKKASVKKGKTPPFNRIESMKA</sequence>
<evidence type="ECO:0000256" key="1">
    <source>
        <dbReference type="ARBA" id="ARBA00004651"/>
    </source>
</evidence>
<feature type="transmembrane region" description="Helical" evidence="8">
    <location>
        <begin position="102"/>
        <end position="124"/>
    </location>
</feature>
<name>V6M5H5_9BACL</name>
<comment type="similarity">
    <text evidence="2">Belongs to the major facilitator superfamily. EmrB family.</text>
</comment>
<dbReference type="NCBIfam" id="TIGR00711">
    <property type="entry name" value="efflux_EmrB"/>
    <property type="match status" value="1"/>
</dbReference>
<dbReference type="PANTHER" id="PTHR42718:SF9">
    <property type="entry name" value="MAJOR FACILITATOR SUPERFAMILY MULTIDRUG TRANSPORTER MFSC"/>
    <property type="match status" value="1"/>
</dbReference>
<keyword evidence="7 8" id="KW-0472">Membrane</keyword>
<keyword evidence="6 8" id="KW-1133">Transmembrane helix</keyword>
<dbReference type="EMBL" id="AYJU01000017">
    <property type="protein sequence ID" value="EST53547.1"/>
    <property type="molecule type" value="Genomic_DNA"/>
</dbReference>
<dbReference type="OrthoDB" id="9816041at2"/>
<feature type="transmembrane region" description="Helical" evidence="8">
    <location>
        <begin position="136"/>
        <end position="157"/>
    </location>
</feature>
<dbReference type="GO" id="GO:0005886">
    <property type="term" value="C:plasma membrane"/>
    <property type="evidence" value="ECO:0007669"/>
    <property type="project" value="UniProtKB-SubCell"/>
</dbReference>
<keyword evidence="11" id="KW-1185">Reference proteome</keyword>
<protein>
    <submittedName>
        <fullName evidence="10">Major facilitator transporter</fullName>
    </submittedName>
</protein>
<feature type="transmembrane region" description="Helical" evidence="8">
    <location>
        <begin position="264"/>
        <end position="286"/>
    </location>
</feature>
<dbReference type="Pfam" id="PF07690">
    <property type="entry name" value="MFS_1"/>
    <property type="match status" value="1"/>
</dbReference>
<dbReference type="InterPro" id="IPR020846">
    <property type="entry name" value="MFS_dom"/>
</dbReference>
<feature type="transmembrane region" description="Helical" evidence="8">
    <location>
        <begin position="163"/>
        <end position="182"/>
    </location>
</feature>
<dbReference type="InterPro" id="IPR004638">
    <property type="entry name" value="EmrB-like"/>
</dbReference>
<keyword evidence="5 8" id="KW-0812">Transmembrane</keyword>
<feature type="transmembrane region" description="Helical" evidence="8">
    <location>
        <begin position="298"/>
        <end position="318"/>
    </location>
</feature>
<dbReference type="HOGENOM" id="CLU_000960_28_0_9"/>
<evidence type="ECO:0000256" key="4">
    <source>
        <dbReference type="ARBA" id="ARBA00022475"/>
    </source>
</evidence>
<evidence type="ECO:0000313" key="10">
    <source>
        <dbReference type="EMBL" id="EST53547.1"/>
    </source>
</evidence>
<dbReference type="eggNOG" id="COG0477">
    <property type="taxonomic scope" value="Bacteria"/>
</dbReference>
<dbReference type="PRINTS" id="PR01036">
    <property type="entry name" value="TCRTETB"/>
</dbReference>
<reference evidence="10 11" key="1">
    <citation type="journal article" date="2014" name="Genome Announc.">
        <title>Draft Genome Sequence of Brevibacillus panacihumi Strain W25, a Halotolerant Hydrocarbon-Degrading Bacterium.</title>
        <authorList>
            <person name="Wang X."/>
            <person name="Jin D."/>
            <person name="Zhou L."/>
            <person name="Wu L."/>
            <person name="An W."/>
            <person name="Chen Y."/>
            <person name="Zhao L."/>
        </authorList>
    </citation>
    <scope>NUCLEOTIDE SEQUENCE [LARGE SCALE GENOMIC DNA]</scope>
    <source>
        <strain evidence="10 11">W25</strain>
    </source>
</reference>
<comment type="subcellular location">
    <subcellularLocation>
        <location evidence="1">Cell membrane</location>
        <topology evidence="1">Multi-pass membrane protein</topology>
    </subcellularLocation>
</comment>
<dbReference type="PATRIC" id="fig|1408254.3.peg.4409"/>
<feature type="transmembrane region" description="Helical" evidence="8">
    <location>
        <begin position="221"/>
        <end position="243"/>
    </location>
</feature>
<evidence type="ECO:0000256" key="3">
    <source>
        <dbReference type="ARBA" id="ARBA00022448"/>
    </source>
</evidence>
<evidence type="ECO:0000256" key="7">
    <source>
        <dbReference type="ARBA" id="ARBA00023136"/>
    </source>
</evidence>
<keyword evidence="4" id="KW-1003">Cell membrane</keyword>
<dbReference type="GO" id="GO:0022857">
    <property type="term" value="F:transmembrane transporter activity"/>
    <property type="evidence" value="ECO:0007669"/>
    <property type="project" value="InterPro"/>
</dbReference>
<comment type="caution">
    <text evidence="10">The sequence shown here is derived from an EMBL/GenBank/DDBJ whole genome shotgun (WGS) entry which is preliminary data.</text>
</comment>
<feature type="transmembrane region" description="Helical" evidence="8">
    <location>
        <begin position="448"/>
        <end position="466"/>
    </location>
</feature>
<dbReference type="RefSeq" id="WP_023558269.1">
    <property type="nucleotide sequence ID" value="NZ_KI629785.1"/>
</dbReference>
<dbReference type="Gene3D" id="1.20.1250.20">
    <property type="entry name" value="MFS general substrate transporter like domains"/>
    <property type="match status" value="1"/>
</dbReference>
<dbReference type="CDD" id="cd17503">
    <property type="entry name" value="MFS_LmrB_MDR_like"/>
    <property type="match status" value="1"/>
</dbReference>
<gene>
    <name evidence="10" type="ORF">T458_22465</name>
</gene>
<feature type="transmembrane region" description="Helical" evidence="8">
    <location>
        <begin position="77"/>
        <end position="96"/>
    </location>
</feature>
<feature type="domain" description="Major facilitator superfamily (MFS) profile" evidence="9">
    <location>
        <begin position="11"/>
        <end position="471"/>
    </location>
</feature>
<proteinExistence type="inferred from homology"/>
<feature type="transmembrane region" description="Helical" evidence="8">
    <location>
        <begin position="7"/>
        <end position="29"/>
    </location>
</feature>
<feature type="transmembrane region" description="Helical" evidence="8">
    <location>
        <begin position="325"/>
        <end position="343"/>
    </location>
</feature>
<dbReference type="PANTHER" id="PTHR42718">
    <property type="entry name" value="MAJOR FACILITATOR SUPERFAMILY MULTIDRUG TRANSPORTER MFSC"/>
    <property type="match status" value="1"/>
</dbReference>
<evidence type="ECO:0000259" key="9">
    <source>
        <dbReference type="PROSITE" id="PS50850"/>
    </source>
</evidence>
<dbReference type="AlphaFoldDB" id="V6M5H5"/>
<evidence type="ECO:0000256" key="2">
    <source>
        <dbReference type="ARBA" id="ARBA00008537"/>
    </source>
</evidence>